<dbReference type="PANTHER" id="PTHR40394">
    <property type="entry name" value="LIPOPROTEIN-RELATED"/>
    <property type="match status" value="1"/>
</dbReference>
<name>A0A0S7C0X2_9BACT</name>
<reference evidence="2" key="1">
    <citation type="journal article" date="2015" name="Genome Announc.">
        <title>Draft Genome Sequence of Bacteroidales Strain TBC1, a Novel Isolate from a Methanogenic Wastewater Treatment System.</title>
        <authorList>
            <person name="Tourlousse D.M."/>
            <person name="Matsuura N."/>
            <person name="Sun L."/>
            <person name="Toyonaga M."/>
            <person name="Kuroda K."/>
            <person name="Ohashi A."/>
            <person name="Cruz R."/>
            <person name="Yamaguchi T."/>
            <person name="Sekiguchi Y."/>
        </authorList>
    </citation>
    <scope>NUCLEOTIDE SEQUENCE [LARGE SCALE GENOMIC DNA]</scope>
    <source>
        <strain evidence="2">TBC1</strain>
    </source>
</reference>
<evidence type="ECO:0000313" key="2">
    <source>
        <dbReference type="EMBL" id="GAP42800.1"/>
    </source>
</evidence>
<dbReference type="Proteomes" id="UP000053091">
    <property type="component" value="Unassembled WGS sequence"/>
</dbReference>
<keyword evidence="1" id="KW-1133">Transmembrane helix</keyword>
<keyword evidence="1" id="KW-0812">Transmembrane</keyword>
<sequence>MNNNHIIGVFDDEDTLMEAVHEVKKNGFEIGEIYTPYPVHEVIEAMGKKSRFTLAAFIYGFLGAAGVLAFMYYTAVIDWPVNYGGKPTNAFPSFIVVTIVITILTVTLASLFTFSVRAQIYPGKAYILPDARSTDDKFVMIFDKALSGSKTGELEGILKEKGAVEVYEKELKPQK</sequence>
<dbReference type="PANTHER" id="PTHR40394:SF2">
    <property type="entry name" value="QUINOL:CYTOCHROME C OXIDOREDUCTASE MEMBRANE PROTEIN"/>
    <property type="match status" value="1"/>
</dbReference>
<keyword evidence="1" id="KW-0472">Membrane</keyword>
<dbReference type="InterPro" id="IPR021776">
    <property type="entry name" value="ActD"/>
</dbReference>
<dbReference type="EMBL" id="DF968182">
    <property type="protein sequence ID" value="GAP42800.1"/>
    <property type="molecule type" value="Genomic_DNA"/>
</dbReference>
<keyword evidence="3" id="KW-1185">Reference proteome</keyword>
<evidence type="ECO:0000256" key="1">
    <source>
        <dbReference type="SAM" id="Phobius"/>
    </source>
</evidence>
<dbReference type="AlphaFoldDB" id="A0A0S7C0X2"/>
<gene>
    <name evidence="2" type="ORF">TBC1_11940</name>
</gene>
<organism evidence="2">
    <name type="scientific">Lentimicrobium saccharophilum</name>
    <dbReference type="NCBI Taxonomy" id="1678841"/>
    <lineage>
        <taxon>Bacteria</taxon>
        <taxon>Pseudomonadati</taxon>
        <taxon>Bacteroidota</taxon>
        <taxon>Bacteroidia</taxon>
        <taxon>Bacteroidales</taxon>
        <taxon>Lentimicrobiaceae</taxon>
        <taxon>Lentimicrobium</taxon>
    </lineage>
</organism>
<feature type="transmembrane region" description="Helical" evidence="1">
    <location>
        <begin position="93"/>
        <end position="114"/>
    </location>
</feature>
<evidence type="ECO:0008006" key="4">
    <source>
        <dbReference type="Google" id="ProtNLM"/>
    </source>
</evidence>
<feature type="transmembrane region" description="Helical" evidence="1">
    <location>
        <begin position="52"/>
        <end position="73"/>
    </location>
</feature>
<dbReference type="RefSeq" id="WP_172668825.1">
    <property type="nucleotide sequence ID" value="NZ_DF968182.1"/>
</dbReference>
<dbReference type="Pfam" id="PF11821">
    <property type="entry name" value="ActD"/>
    <property type="match status" value="1"/>
</dbReference>
<accession>A0A0S7C0X2</accession>
<dbReference type="STRING" id="1678841.TBC1_11940"/>
<protein>
    <recommendedName>
        <fullName evidence="4">Quinol:cytochrome c oxidoreductase membrane protein</fullName>
    </recommendedName>
</protein>
<evidence type="ECO:0000313" key="3">
    <source>
        <dbReference type="Proteomes" id="UP000053091"/>
    </source>
</evidence>
<proteinExistence type="predicted"/>